<evidence type="ECO:0000256" key="1">
    <source>
        <dbReference type="ARBA" id="ARBA00023002"/>
    </source>
</evidence>
<dbReference type="PRINTS" id="PR00420">
    <property type="entry name" value="RNGMNOXGNASE"/>
</dbReference>
<dbReference type="Pfam" id="PF01494">
    <property type="entry name" value="FAD_binding_3"/>
    <property type="match status" value="1"/>
</dbReference>
<dbReference type="PANTHER" id="PTHR43476">
    <property type="entry name" value="3-(3-HYDROXY-PHENYL)PROPIONATE/3-HYDROXYCINNAMIC ACID HYDROXYLASE"/>
    <property type="match status" value="1"/>
</dbReference>
<dbReference type="GO" id="GO:0071949">
    <property type="term" value="F:FAD binding"/>
    <property type="evidence" value="ECO:0007669"/>
    <property type="project" value="InterPro"/>
</dbReference>
<dbReference type="PANTHER" id="PTHR43476:SF5">
    <property type="entry name" value="FAD-DEPENDENT MONOOXYGENASE"/>
    <property type="match status" value="1"/>
</dbReference>
<dbReference type="EMBL" id="ALJD01000004">
    <property type="protein sequence ID" value="EJN60068.1"/>
    <property type="molecule type" value="Genomic_DNA"/>
</dbReference>
<dbReference type="InterPro" id="IPR050631">
    <property type="entry name" value="PheA/TfdB_FAD_monoxygenase"/>
</dbReference>
<dbReference type="RefSeq" id="WP_009367308.1">
    <property type="nucleotide sequence ID" value="NZ_ALJD01000004.1"/>
</dbReference>
<dbReference type="InterPro" id="IPR002938">
    <property type="entry name" value="FAD-bd"/>
</dbReference>
<feature type="compositionally biased region" description="Polar residues" evidence="2">
    <location>
        <begin position="1"/>
        <end position="13"/>
    </location>
</feature>
<organism evidence="4 5">
    <name type="scientific">Halogranum salarium B-1</name>
    <dbReference type="NCBI Taxonomy" id="1210908"/>
    <lineage>
        <taxon>Archaea</taxon>
        <taxon>Methanobacteriati</taxon>
        <taxon>Methanobacteriota</taxon>
        <taxon>Stenosarchaea group</taxon>
        <taxon>Halobacteria</taxon>
        <taxon>Halobacteriales</taxon>
        <taxon>Haloferacaceae</taxon>
    </lineage>
</organism>
<evidence type="ECO:0000256" key="2">
    <source>
        <dbReference type="SAM" id="MobiDB-lite"/>
    </source>
</evidence>
<dbReference type="OrthoDB" id="306174at2157"/>
<feature type="compositionally biased region" description="Polar residues" evidence="2">
    <location>
        <begin position="21"/>
        <end position="30"/>
    </location>
</feature>
<proteinExistence type="predicted"/>
<dbReference type="SUPFAM" id="SSF51905">
    <property type="entry name" value="FAD/NAD(P)-binding domain"/>
    <property type="match status" value="1"/>
</dbReference>
<evidence type="ECO:0000313" key="4">
    <source>
        <dbReference type="EMBL" id="EJN60068.1"/>
    </source>
</evidence>
<feature type="region of interest" description="Disordered" evidence="2">
    <location>
        <begin position="1"/>
        <end position="31"/>
    </location>
</feature>
<dbReference type="InterPro" id="IPR036188">
    <property type="entry name" value="FAD/NAD-bd_sf"/>
</dbReference>
<dbReference type="eggNOG" id="arCOG00570">
    <property type="taxonomic scope" value="Archaea"/>
</dbReference>
<sequence length="455" mass="49735">MERASANTTAGESNRSRTDGGVTTEQTPSDSARELAVDVVVVGAGPGGSVLSYLLARSGVEVALLERHADLDREFRGFGFQPDVLRLFDGMGLLKEVLDLDHERIETGELYIYGDPYEIFDFDDVPGPYNYGILMEQPPLLELLIEEASTYENFTYYPSTPVRDLVVEGGQVVGVDATDRAADENLSVRGRLVVGADGRFSTVRKAAGIDPGLLDSDIELLWFKLPDTVAHSAAQSRLNEHGLLLYFGLGGGEVQLGWFIDGGTYPDLRAEGIESFRKRLAAVDPSLSVAFPDALPDFEHCSLLHIAPGLSTTWVDDGLLLLGDAAHVASPVGAQGNALAIQDAVVAHATVMNALDRERGRDTPLPEELLRRYVDRRRPDVKRVMRAQRRGEKLLSLYVRHGDAVPEAVKRPLLKAMFGVASKVPFARTRVGQKLVETFMFGPDPVTVDTTWFTD</sequence>
<evidence type="ECO:0000313" key="5">
    <source>
        <dbReference type="Proteomes" id="UP000007813"/>
    </source>
</evidence>
<dbReference type="Gene3D" id="3.50.50.60">
    <property type="entry name" value="FAD/NAD(P)-binding domain"/>
    <property type="match status" value="2"/>
</dbReference>
<dbReference type="Proteomes" id="UP000007813">
    <property type="component" value="Unassembled WGS sequence"/>
</dbReference>
<evidence type="ECO:0000259" key="3">
    <source>
        <dbReference type="Pfam" id="PF01494"/>
    </source>
</evidence>
<comment type="caution">
    <text evidence="4">The sequence shown here is derived from an EMBL/GenBank/DDBJ whole genome shotgun (WGS) entry which is preliminary data.</text>
</comment>
<name>J3A3T2_9EURY</name>
<dbReference type="PATRIC" id="fig|1210908.3.peg.2131"/>
<dbReference type="GO" id="GO:0016491">
    <property type="term" value="F:oxidoreductase activity"/>
    <property type="evidence" value="ECO:0007669"/>
    <property type="project" value="UniProtKB-KW"/>
</dbReference>
<keyword evidence="1" id="KW-0560">Oxidoreductase</keyword>
<gene>
    <name evidence="4" type="ORF">HSB1_22260</name>
</gene>
<accession>J3A3T2</accession>
<reference evidence="4 5" key="1">
    <citation type="journal article" date="2012" name="J. Bacteriol.">
        <title>Draft Genome Sequence of the Extremely Halophilic Archaeon Halogranum salarium B-1T.</title>
        <authorList>
            <person name="Kim K.K."/>
            <person name="Lee K.C."/>
            <person name="Lee J.S."/>
        </authorList>
    </citation>
    <scope>NUCLEOTIDE SEQUENCE [LARGE SCALE GENOMIC DNA]</scope>
    <source>
        <strain evidence="4 5">B-1</strain>
    </source>
</reference>
<protein>
    <recommendedName>
        <fullName evidence="3">FAD-binding domain-containing protein</fullName>
    </recommendedName>
</protein>
<dbReference type="AlphaFoldDB" id="J3A3T2"/>
<feature type="domain" description="FAD-binding" evidence="3">
    <location>
        <begin position="37"/>
        <end position="386"/>
    </location>
</feature>